<dbReference type="GO" id="GO:0098046">
    <property type="term" value="C:type V protein secretion system complex"/>
    <property type="evidence" value="ECO:0007669"/>
    <property type="project" value="TreeGrafter"/>
</dbReference>
<gene>
    <name evidence="11" type="primary">hxuB</name>
    <name evidence="11" type="ORF">LMG24238_02124</name>
</gene>
<keyword evidence="5" id="KW-0812">Transmembrane</keyword>
<evidence type="ECO:0000259" key="10">
    <source>
        <dbReference type="PROSITE" id="PS51779"/>
    </source>
</evidence>
<accession>A0A6J5AJR8</accession>
<dbReference type="GeneID" id="97040759"/>
<feature type="domain" description="POTRA" evidence="10">
    <location>
        <begin position="27"/>
        <end position="102"/>
    </location>
</feature>
<reference evidence="11 12" key="1">
    <citation type="submission" date="2020-04" db="EMBL/GenBank/DDBJ databases">
        <authorList>
            <person name="De Canck E."/>
        </authorList>
    </citation>
    <scope>NUCLEOTIDE SEQUENCE [LARGE SCALE GENOMIC DNA]</scope>
    <source>
        <strain evidence="11 12">LMG 24238</strain>
    </source>
</reference>
<dbReference type="EMBL" id="CADIKC010000002">
    <property type="protein sequence ID" value="CAB3671511.1"/>
    <property type="molecule type" value="Genomic_DNA"/>
</dbReference>
<evidence type="ECO:0000256" key="8">
    <source>
        <dbReference type="ARBA" id="ARBA00023237"/>
    </source>
</evidence>
<evidence type="ECO:0000313" key="11">
    <source>
        <dbReference type="EMBL" id="CAB3671511.1"/>
    </source>
</evidence>
<dbReference type="Pfam" id="PF08479">
    <property type="entry name" value="POTRA_2"/>
    <property type="match status" value="1"/>
</dbReference>
<evidence type="ECO:0000256" key="1">
    <source>
        <dbReference type="ARBA" id="ARBA00004442"/>
    </source>
</evidence>
<keyword evidence="8" id="KW-0998">Cell outer membrane</keyword>
<evidence type="ECO:0000256" key="9">
    <source>
        <dbReference type="SAM" id="SignalP"/>
    </source>
</evidence>
<proteinExistence type="inferred from homology"/>
<dbReference type="RefSeq" id="WP_246287517.1">
    <property type="nucleotide sequence ID" value="NZ_CADIKC010000002.1"/>
</dbReference>
<organism evidence="11 12">
    <name type="scientific">Paraburkholderia sediminicola</name>
    <dbReference type="NCBI Taxonomy" id="458836"/>
    <lineage>
        <taxon>Bacteria</taxon>
        <taxon>Pseudomonadati</taxon>
        <taxon>Pseudomonadota</taxon>
        <taxon>Betaproteobacteria</taxon>
        <taxon>Burkholderiales</taxon>
        <taxon>Burkholderiaceae</taxon>
        <taxon>Paraburkholderia</taxon>
    </lineage>
</organism>
<dbReference type="PROSITE" id="PS51779">
    <property type="entry name" value="POTRA"/>
    <property type="match status" value="1"/>
</dbReference>
<feature type="signal peptide" evidence="9">
    <location>
        <begin position="1"/>
        <end position="23"/>
    </location>
</feature>
<feature type="chain" id="PRO_5026677695" evidence="9">
    <location>
        <begin position="24"/>
        <end position="543"/>
    </location>
</feature>
<keyword evidence="12" id="KW-1185">Reference proteome</keyword>
<dbReference type="InterPro" id="IPR005565">
    <property type="entry name" value="Hemolysn_activator_HlyB_C"/>
</dbReference>
<dbReference type="PANTHER" id="PTHR34597:SF3">
    <property type="entry name" value="OUTER MEMBRANE TRANSPORTER CDIB"/>
    <property type="match status" value="1"/>
</dbReference>
<evidence type="ECO:0000256" key="5">
    <source>
        <dbReference type="ARBA" id="ARBA00022692"/>
    </source>
</evidence>
<dbReference type="InterPro" id="IPR051544">
    <property type="entry name" value="TPS_OM_transporter"/>
</dbReference>
<dbReference type="Pfam" id="PF03865">
    <property type="entry name" value="ShlB"/>
    <property type="match status" value="1"/>
</dbReference>
<evidence type="ECO:0000256" key="2">
    <source>
        <dbReference type="ARBA" id="ARBA00009055"/>
    </source>
</evidence>
<comment type="similarity">
    <text evidence="2">Belongs to the TPS (TC 1.B.20) family.</text>
</comment>
<comment type="subcellular location">
    <subcellularLocation>
        <location evidence="1">Cell outer membrane</location>
    </subcellularLocation>
</comment>
<evidence type="ECO:0000313" key="12">
    <source>
        <dbReference type="Proteomes" id="UP000494255"/>
    </source>
</evidence>
<sequence length="543" mass="58384">MKRRLMQCLSGMALIAAAASAFADDGFTITRFEVEGNSLLPADEVQRLLQPMSGPHRVYGDIQHALEALENAYRKAGYTAVQVNVPEQELTSGVVRLQVTENRIGKITVTGNQHFSEKNILAGLPQLQSGQSPNLRAISESVQLSNDNPAKQVGVTLENGSEPGTVDAEVKVVDDNPLHIFATIDNTGAASTGRWRTGVAIQDANLFGLDQVGTLAYTTSPDSPSGVRVNVYSVGYRIPLYSLGDNLDFFYGKSSINTPSSSPTLGGLLGLTGKGDIYGFRWNHFFARRGETTSKLIFGFDYKKIDSTCNVNGVQLSTAGPTPPVASCVPYTTMPFSLTYSSQTLGVGQSIDYDIGLSRNVATGSQYTNTDGRTDRYSYLTPGSRDTVDGFMILRGDASIIRSFANDWQWRVASSMQATRNPLVSSEQFGLVGIYAVRGFTERAVTADSGVFANAEIYTPPLVSKGNLRLLAFFDWGYGNNSHVGSSGIPANLNVSSVGVGARYVFGRNVNVRFDVARVDAAGNSLTEKRGDFHADVSASLGF</sequence>
<dbReference type="GO" id="GO:0009279">
    <property type="term" value="C:cell outer membrane"/>
    <property type="evidence" value="ECO:0007669"/>
    <property type="project" value="UniProtKB-SubCell"/>
</dbReference>
<evidence type="ECO:0000256" key="6">
    <source>
        <dbReference type="ARBA" id="ARBA00022927"/>
    </source>
</evidence>
<keyword evidence="9" id="KW-0732">Signal</keyword>
<name>A0A6J5AJR8_9BURK</name>
<protein>
    <submittedName>
        <fullName evidence="11">Heme/hemopexin transporter protein HuxB</fullName>
    </submittedName>
</protein>
<dbReference type="InterPro" id="IPR034746">
    <property type="entry name" value="POTRA"/>
</dbReference>
<evidence type="ECO:0000256" key="7">
    <source>
        <dbReference type="ARBA" id="ARBA00023136"/>
    </source>
</evidence>
<dbReference type="PANTHER" id="PTHR34597">
    <property type="entry name" value="SLR1661 PROTEIN"/>
    <property type="match status" value="1"/>
</dbReference>
<dbReference type="GO" id="GO:0008320">
    <property type="term" value="F:protein transmembrane transporter activity"/>
    <property type="evidence" value="ECO:0007669"/>
    <property type="project" value="TreeGrafter"/>
</dbReference>
<dbReference type="AlphaFoldDB" id="A0A6J5AJR8"/>
<keyword evidence="4" id="KW-1134">Transmembrane beta strand</keyword>
<dbReference type="GO" id="GO:0046819">
    <property type="term" value="P:protein secretion by the type V secretion system"/>
    <property type="evidence" value="ECO:0007669"/>
    <property type="project" value="TreeGrafter"/>
</dbReference>
<evidence type="ECO:0000256" key="3">
    <source>
        <dbReference type="ARBA" id="ARBA00022448"/>
    </source>
</evidence>
<dbReference type="Proteomes" id="UP000494255">
    <property type="component" value="Unassembled WGS sequence"/>
</dbReference>
<dbReference type="Gene3D" id="3.10.20.310">
    <property type="entry name" value="membrane protein fhac"/>
    <property type="match status" value="1"/>
</dbReference>
<keyword evidence="7" id="KW-0472">Membrane</keyword>
<dbReference type="Gene3D" id="2.40.160.50">
    <property type="entry name" value="membrane protein fhac: a member of the omp85/tpsb transporter family"/>
    <property type="match status" value="1"/>
</dbReference>
<keyword evidence="3" id="KW-0813">Transport</keyword>
<dbReference type="InterPro" id="IPR013686">
    <property type="entry name" value="Polypept-transport_assoc_ShlB"/>
</dbReference>
<keyword evidence="6" id="KW-0653">Protein transport</keyword>
<evidence type="ECO:0000256" key="4">
    <source>
        <dbReference type="ARBA" id="ARBA00022452"/>
    </source>
</evidence>